<dbReference type="Proteomes" id="UP001642540">
    <property type="component" value="Unassembled WGS sequence"/>
</dbReference>
<feature type="transmembrane region" description="Helical" evidence="1">
    <location>
        <begin position="201"/>
        <end position="220"/>
    </location>
</feature>
<keyword evidence="1" id="KW-1133">Transmembrane helix</keyword>
<organism evidence="2 3">
    <name type="scientific">Orchesella dallaii</name>
    <dbReference type="NCBI Taxonomy" id="48710"/>
    <lineage>
        <taxon>Eukaryota</taxon>
        <taxon>Metazoa</taxon>
        <taxon>Ecdysozoa</taxon>
        <taxon>Arthropoda</taxon>
        <taxon>Hexapoda</taxon>
        <taxon>Collembola</taxon>
        <taxon>Entomobryomorpha</taxon>
        <taxon>Entomobryoidea</taxon>
        <taxon>Orchesellidae</taxon>
        <taxon>Orchesellinae</taxon>
        <taxon>Orchesella</taxon>
    </lineage>
</organism>
<gene>
    <name evidence="2" type="ORF">ODALV1_LOCUS24125</name>
</gene>
<evidence type="ECO:0000313" key="2">
    <source>
        <dbReference type="EMBL" id="CAL8131317.1"/>
    </source>
</evidence>
<keyword evidence="3" id="KW-1185">Reference proteome</keyword>
<evidence type="ECO:0000256" key="1">
    <source>
        <dbReference type="SAM" id="Phobius"/>
    </source>
</evidence>
<feature type="transmembrane region" description="Helical" evidence="1">
    <location>
        <begin position="38"/>
        <end position="55"/>
    </location>
</feature>
<proteinExistence type="predicted"/>
<keyword evidence="1" id="KW-0472">Membrane</keyword>
<feature type="transmembrane region" description="Helical" evidence="1">
    <location>
        <begin position="133"/>
        <end position="158"/>
    </location>
</feature>
<name>A0ABP1RN73_9HEXA</name>
<sequence length="243" mass="28360">MERLHKHARLYENVAIMWDEKKKKMKHLGPDIDTKTRIMANLNILGAVIILGQILHYELQNSREVKDRDTFAKLLRAYAIIALPMTIVFLSVCTEKSEEMAMYFNGLFELAPGHKTMRQNTDLKTQQHSLKTLNILFAWILYTSLFVTPSVLVIGFHWSNPCKSTLLAWWALPECFHIIEDRNICIDWLTKTVILFGNHYIWSKGFSALLYILGALRTIGMIKLNEHINKYTFNYKLESRKIL</sequence>
<comment type="caution">
    <text evidence="2">The sequence shown here is derived from an EMBL/GenBank/DDBJ whole genome shotgun (WGS) entry which is preliminary data.</text>
</comment>
<evidence type="ECO:0000313" key="3">
    <source>
        <dbReference type="Proteomes" id="UP001642540"/>
    </source>
</evidence>
<feature type="transmembrane region" description="Helical" evidence="1">
    <location>
        <begin position="75"/>
        <end position="93"/>
    </location>
</feature>
<dbReference type="EMBL" id="CAXLJM020000086">
    <property type="protein sequence ID" value="CAL8131317.1"/>
    <property type="molecule type" value="Genomic_DNA"/>
</dbReference>
<keyword evidence="1" id="KW-0812">Transmembrane</keyword>
<accession>A0ABP1RN73</accession>
<protein>
    <submittedName>
        <fullName evidence="2">Uncharacterized protein</fullName>
    </submittedName>
</protein>
<reference evidence="2 3" key="1">
    <citation type="submission" date="2024-08" db="EMBL/GenBank/DDBJ databases">
        <authorList>
            <person name="Cucini C."/>
            <person name="Frati F."/>
        </authorList>
    </citation>
    <scope>NUCLEOTIDE SEQUENCE [LARGE SCALE GENOMIC DNA]</scope>
</reference>